<reference evidence="26 27" key="2">
    <citation type="submission" date="2017-08" db="EMBL/GenBank/DDBJ databases">
        <authorList>
            <person name="de Groot N.N."/>
        </authorList>
    </citation>
    <scope>NUCLEOTIDE SEQUENCE [LARGE SCALE GENOMIC DNA]</scope>
    <source>
        <strain evidence="26">Orrdi1</strain>
    </source>
</reference>
<evidence type="ECO:0000256" key="19">
    <source>
        <dbReference type="ARBA" id="ARBA00023264"/>
    </source>
</evidence>
<evidence type="ECO:0000256" key="18">
    <source>
        <dbReference type="ARBA" id="ARBA00023209"/>
    </source>
</evidence>
<reference evidence="25 27" key="1">
    <citation type="submission" date="2016-06" db="EMBL/GenBank/DDBJ databases">
        <authorList>
            <person name="Kjaerup R.B."/>
            <person name="Dalgaard T.S."/>
            <person name="Juul-Madsen H.R."/>
        </authorList>
    </citation>
    <scope>NUCLEOTIDE SEQUENCE [LARGE SCALE GENOMIC DNA]</scope>
    <source>
        <strain evidence="25">Orrdi1</strain>
    </source>
</reference>
<feature type="binding site" evidence="23">
    <location>
        <position position="86"/>
    </location>
    <ligand>
        <name>a divalent metal cation</name>
        <dbReference type="ChEBI" id="CHEBI:60240"/>
    </ligand>
</feature>
<organism evidence="25 27">
    <name type="scientific">Orrella dioscoreae</name>
    <dbReference type="NCBI Taxonomy" id="1851544"/>
    <lineage>
        <taxon>Bacteria</taxon>
        <taxon>Pseudomonadati</taxon>
        <taxon>Pseudomonadota</taxon>
        <taxon>Betaproteobacteria</taxon>
        <taxon>Burkholderiales</taxon>
        <taxon>Alcaligenaceae</taxon>
        <taxon>Orrella</taxon>
    </lineage>
</organism>
<dbReference type="InterPro" id="IPR033718">
    <property type="entry name" value="DAGK_prok"/>
</dbReference>
<evidence type="ECO:0000256" key="10">
    <source>
        <dbReference type="ARBA" id="ARBA00022723"/>
    </source>
</evidence>
<dbReference type="KEGG" id="odi:ODI_R3653"/>
<keyword evidence="16 24" id="KW-0443">Lipid metabolism</keyword>
<dbReference type="Gene3D" id="1.10.287.3610">
    <property type="match status" value="1"/>
</dbReference>
<keyword evidence="18" id="KW-0594">Phospholipid biosynthesis</keyword>
<evidence type="ECO:0000256" key="3">
    <source>
        <dbReference type="ARBA" id="ARBA00012133"/>
    </source>
</evidence>
<keyword evidence="10 23" id="KW-0479">Metal-binding</keyword>
<evidence type="ECO:0000313" key="26">
    <source>
        <dbReference type="EMBL" id="SOE51730.1"/>
    </source>
</evidence>
<feature type="binding site" evidence="22">
    <location>
        <position position="26"/>
    </location>
    <ligand>
        <name>ATP</name>
        <dbReference type="ChEBI" id="CHEBI:30616"/>
    </ligand>
</feature>
<evidence type="ECO:0000256" key="13">
    <source>
        <dbReference type="ARBA" id="ARBA00022840"/>
    </source>
</evidence>
<evidence type="ECO:0000313" key="27">
    <source>
        <dbReference type="Proteomes" id="UP000078558"/>
    </source>
</evidence>
<evidence type="ECO:0000256" key="21">
    <source>
        <dbReference type="PIRSR" id="PIRSR600829-2"/>
    </source>
</evidence>
<evidence type="ECO:0000256" key="4">
    <source>
        <dbReference type="ARBA" id="ARBA00017575"/>
    </source>
</evidence>
<dbReference type="EMBL" id="LT907988">
    <property type="protein sequence ID" value="SOE51730.1"/>
    <property type="molecule type" value="Genomic_DNA"/>
</dbReference>
<feature type="binding site" evidence="21">
    <location>
        <position position="19"/>
    </location>
    <ligand>
        <name>substrate</name>
    </ligand>
</feature>
<dbReference type="RefSeq" id="WP_067749801.1">
    <property type="nucleotide sequence ID" value="NZ_LT907988.1"/>
</dbReference>
<dbReference type="OrthoDB" id="9796011at2"/>
<dbReference type="EC" id="2.7.1.107" evidence="3 24"/>
<keyword evidence="9 24" id="KW-0812">Transmembrane</keyword>
<evidence type="ECO:0000256" key="16">
    <source>
        <dbReference type="ARBA" id="ARBA00023098"/>
    </source>
</evidence>
<feature type="binding site" evidence="22">
    <location>
        <begin position="95"/>
        <end position="97"/>
    </location>
    <ligand>
        <name>ATP</name>
        <dbReference type="ChEBI" id="CHEBI:30616"/>
    </ligand>
</feature>
<feature type="binding site" evidence="22">
    <location>
        <begin position="104"/>
        <end position="105"/>
    </location>
    <ligand>
        <name>ATP</name>
        <dbReference type="ChEBI" id="CHEBI:30616"/>
    </ligand>
</feature>
<feature type="binding site" evidence="22">
    <location>
        <position position="38"/>
    </location>
    <ligand>
        <name>ATP</name>
        <dbReference type="ChEBI" id="CHEBI:30616"/>
    </ligand>
</feature>
<feature type="binding site" evidence="22">
    <location>
        <position position="19"/>
    </location>
    <ligand>
        <name>ATP</name>
        <dbReference type="ChEBI" id="CHEBI:30616"/>
    </ligand>
</feature>
<comment type="function">
    <text evidence="24">Catalyzes the ATP-dependent phosphorylation of sn-l,2-diacylglycerol (DAG) to phosphatidic acid. Involved in the recycling of diacylglycerol produced as a by-product during membrane-derived oligosaccharide (MDO) biosynthesis.</text>
</comment>
<evidence type="ECO:0000313" key="25">
    <source>
        <dbReference type="EMBL" id="SBT24032.1"/>
    </source>
</evidence>
<evidence type="ECO:0000256" key="9">
    <source>
        <dbReference type="ARBA" id="ARBA00022692"/>
    </source>
</evidence>
<dbReference type="STRING" id="1851544.ODI_03451"/>
<comment type="cofactor">
    <cofactor evidence="23">
        <name>Mg(2+)</name>
        <dbReference type="ChEBI" id="CHEBI:18420"/>
    </cofactor>
    <text evidence="23">Mn(2+), Zn(2+), Cd(2+) and Co(2+) support activity to lesser extents.</text>
</comment>
<evidence type="ECO:0000256" key="7">
    <source>
        <dbReference type="ARBA" id="ARBA00022519"/>
    </source>
</evidence>
<feature type="binding site" evidence="21">
    <location>
        <position position="108"/>
    </location>
    <ligand>
        <name>substrate</name>
    </ligand>
</feature>
<comment type="subcellular location">
    <subcellularLocation>
        <location evidence="1 24">Cell inner membrane</location>
        <topology evidence="1 24">Multi-pass membrane protein</topology>
    </subcellularLocation>
</comment>
<dbReference type="GO" id="GO:0005886">
    <property type="term" value="C:plasma membrane"/>
    <property type="evidence" value="ECO:0007669"/>
    <property type="project" value="UniProtKB-SubCell"/>
</dbReference>
<feature type="transmembrane region" description="Helical" evidence="24">
    <location>
        <begin position="109"/>
        <end position="131"/>
    </location>
</feature>
<evidence type="ECO:0000256" key="8">
    <source>
        <dbReference type="ARBA" id="ARBA00022679"/>
    </source>
</evidence>
<sequence length="132" mass="14231">MTSPPGHPSPFKSTGGLRRIGNALRYSLQGLQAALKYEAAFRQELALAMLMIPAAFFLGRNATEVLLLILCVIVVLVVELLNSAIEALADALSVERHPLLGRAKDLGSAAVMLSLLFTIATWLIVAVSRYLE</sequence>
<accession>A0A1C3JXL9</accession>
<evidence type="ECO:0000256" key="20">
    <source>
        <dbReference type="PIRSR" id="PIRSR600829-1"/>
    </source>
</evidence>
<evidence type="ECO:0000256" key="14">
    <source>
        <dbReference type="ARBA" id="ARBA00022842"/>
    </source>
</evidence>
<gene>
    <name evidence="25" type="ORF">ODI_03451</name>
    <name evidence="26" type="ORF">ODI_R3653</name>
</gene>
<evidence type="ECO:0000256" key="23">
    <source>
        <dbReference type="PIRSR" id="PIRSR600829-4"/>
    </source>
</evidence>
<dbReference type="Pfam" id="PF01219">
    <property type="entry name" value="DAGK_prokar"/>
    <property type="match status" value="1"/>
</dbReference>
<keyword evidence="19 24" id="KW-1208">Phospholipid metabolism</keyword>
<evidence type="ECO:0000256" key="12">
    <source>
        <dbReference type="ARBA" id="ARBA00022777"/>
    </source>
</evidence>
<evidence type="ECO:0000256" key="24">
    <source>
        <dbReference type="RuleBase" id="RU363065"/>
    </source>
</evidence>
<dbReference type="Proteomes" id="UP000078558">
    <property type="component" value="Chromosome I"/>
</dbReference>
<feature type="active site" description="Proton acceptor" evidence="20">
    <location>
        <position position="79"/>
    </location>
</feature>
<keyword evidence="13 22" id="KW-0067">ATP-binding</keyword>
<feature type="binding site" evidence="22">
    <location>
        <position position="86"/>
    </location>
    <ligand>
        <name>ATP</name>
        <dbReference type="ChEBI" id="CHEBI:30616"/>
    </ligand>
</feature>
<feature type="transmembrane region" description="Helical" evidence="24">
    <location>
        <begin position="65"/>
        <end position="89"/>
    </location>
</feature>
<evidence type="ECO:0000256" key="2">
    <source>
        <dbReference type="ARBA" id="ARBA00005967"/>
    </source>
</evidence>
<dbReference type="GO" id="GO:0046872">
    <property type="term" value="F:metal ion binding"/>
    <property type="evidence" value="ECO:0007669"/>
    <property type="project" value="UniProtKB-KW"/>
</dbReference>
<keyword evidence="17 24" id="KW-0472">Membrane</keyword>
<feature type="binding site" evidence="21">
    <location>
        <position position="79"/>
    </location>
    <ligand>
        <name>substrate</name>
    </ligand>
</feature>
<evidence type="ECO:0000256" key="1">
    <source>
        <dbReference type="ARBA" id="ARBA00004429"/>
    </source>
</evidence>
<evidence type="ECO:0000256" key="5">
    <source>
        <dbReference type="ARBA" id="ARBA00022475"/>
    </source>
</evidence>
<keyword evidence="12 24" id="KW-0418">Kinase</keyword>
<comment type="catalytic activity">
    <reaction evidence="24">
        <text>a 1,2-diacyl-sn-glycerol + ATP = a 1,2-diacyl-sn-glycero-3-phosphate + ADP + H(+)</text>
        <dbReference type="Rhea" id="RHEA:10272"/>
        <dbReference type="ChEBI" id="CHEBI:15378"/>
        <dbReference type="ChEBI" id="CHEBI:17815"/>
        <dbReference type="ChEBI" id="CHEBI:30616"/>
        <dbReference type="ChEBI" id="CHEBI:58608"/>
        <dbReference type="ChEBI" id="CHEBI:456216"/>
        <dbReference type="EC" id="2.7.1.107"/>
    </reaction>
</comment>
<dbReference type="AlphaFoldDB" id="A0A1C3JXL9"/>
<dbReference type="CDD" id="cd14264">
    <property type="entry name" value="DAGK_IM"/>
    <property type="match status" value="1"/>
</dbReference>
<feature type="binding site" evidence="21">
    <location>
        <begin position="40"/>
        <end position="44"/>
    </location>
    <ligand>
        <name>substrate</name>
    </ligand>
</feature>
<name>A0A1C3JXL9_9BURK</name>
<evidence type="ECO:0000256" key="22">
    <source>
        <dbReference type="PIRSR" id="PIRSR600829-3"/>
    </source>
</evidence>
<protein>
    <recommendedName>
        <fullName evidence="4 24">Diacylglycerol kinase</fullName>
        <ecNumber evidence="3 24">2.7.1.107</ecNumber>
    </recommendedName>
</protein>
<keyword evidence="6" id="KW-0444">Lipid biosynthesis</keyword>
<evidence type="ECO:0000256" key="6">
    <source>
        <dbReference type="ARBA" id="ARBA00022516"/>
    </source>
</evidence>
<keyword evidence="5" id="KW-1003">Cell membrane</keyword>
<evidence type="ECO:0000256" key="11">
    <source>
        <dbReference type="ARBA" id="ARBA00022741"/>
    </source>
</evidence>
<proteinExistence type="inferred from homology"/>
<feature type="transmembrane region" description="Helical" evidence="24">
    <location>
        <begin position="40"/>
        <end position="58"/>
    </location>
</feature>
<keyword evidence="14 23" id="KW-0460">Magnesium</keyword>
<dbReference type="GO" id="GO:0005524">
    <property type="term" value="F:ATP binding"/>
    <property type="evidence" value="ECO:0007669"/>
    <property type="project" value="UniProtKB-KW"/>
</dbReference>
<dbReference type="PANTHER" id="PTHR34299:SF1">
    <property type="entry name" value="DIACYLGLYCEROL KINASE"/>
    <property type="match status" value="1"/>
</dbReference>
<evidence type="ECO:0000256" key="17">
    <source>
        <dbReference type="ARBA" id="ARBA00023136"/>
    </source>
</evidence>
<evidence type="ECO:0000256" key="15">
    <source>
        <dbReference type="ARBA" id="ARBA00022989"/>
    </source>
</evidence>
<dbReference type="EMBL" id="FLRC01000005">
    <property type="protein sequence ID" value="SBT24032.1"/>
    <property type="molecule type" value="Genomic_DNA"/>
</dbReference>
<comment type="similarity">
    <text evidence="2 24">Belongs to the bacterial diacylglycerol kinase family.</text>
</comment>
<feature type="binding site" evidence="23">
    <location>
        <position position="38"/>
    </location>
    <ligand>
        <name>a divalent metal cation</name>
        <dbReference type="ChEBI" id="CHEBI:60240"/>
    </ligand>
</feature>
<dbReference type="InterPro" id="IPR036945">
    <property type="entry name" value="DAGK_sf"/>
</dbReference>
<keyword evidence="11 22" id="KW-0547">Nucleotide-binding</keyword>
<dbReference type="GO" id="GO:0006654">
    <property type="term" value="P:phosphatidic acid biosynthetic process"/>
    <property type="evidence" value="ECO:0007669"/>
    <property type="project" value="InterPro"/>
</dbReference>
<keyword evidence="8 24" id="KW-0808">Transferase</keyword>
<dbReference type="PANTHER" id="PTHR34299">
    <property type="entry name" value="DIACYLGLYCEROL KINASE"/>
    <property type="match status" value="1"/>
</dbReference>
<dbReference type="InterPro" id="IPR000829">
    <property type="entry name" value="DAGK"/>
</dbReference>
<keyword evidence="27" id="KW-1185">Reference proteome</keyword>
<keyword evidence="7 24" id="KW-0997">Cell inner membrane</keyword>
<dbReference type="GO" id="GO:0004143">
    <property type="term" value="F:ATP-dependent diacylglycerol kinase activity"/>
    <property type="evidence" value="ECO:0007669"/>
    <property type="project" value="UniProtKB-EC"/>
</dbReference>
<keyword evidence="15 24" id="KW-1133">Transmembrane helix</keyword>